<accession>A0ACC2Q3M1</accession>
<gene>
    <name evidence="1" type="ORF">QAD02_024445</name>
</gene>
<dbReference type="Proteomes" id="UP001239111">
    <property type="component" value="Chromosome 1"/>
</dbReference>
<reference evidence="1" key="1">
    <citation type="submission" date="2023-04" db="EMBL/GenBank/DDBJ databases">
        <title>A chromosome-level genome assembly of the parasitoid wasp Eretmocerus hayati.</title>
        <authorList>
            <person name="Zhong Y."/>
            <person name="Liu S."/>
            <person name="Liu Y."/>
        </authorList>
    </citation>
    <scope>NUCLEOTIDE SEQUENCE</scope>
    <source>
        <strain evidence="1">ZJU_SS_LIU_2023</strain>
    </source>
</reference>
<sequence length="136" mass="14538">MNTRKSFADKPTVRGGGIGDGDGAGLLYQSTRLIGLSRDRCCESRDRQLATGSYRKAHKSTVAAVLVNDTPQLYRGCSSQCDSTIRMEPPERSNNTNSQKRYGLVNLVAALLLLQMQGAPVAGADEHAEAVSSPIA</sequence>
<evidence type="ECO:0000313" key="2">
    <source>
        <dbReference type="Proteomes" id="UP001239111"/>
    </source>
</evidence>
<comment type="caution">
    <text evidence="1">The sequence shown here is derived from an EMBL/GenBank/DDBJ whole genome shotgun (WGS) entry which is preliminary data.</text>
</comment>
<name>A0ACC2Q3M1_9HYME</name>
<organism evidence="1 2">
    <name type="scientific">Eretmocerus hayati</name>
    <dbReference type="NCBI Taxonomy" id="131215"/>
    <lineage>
        <taxon>Eukaryota</taxon>
        <taxon>Metazoa</taxon>
        <taxon>Ecdysozoa</taxon>
        <taxon>Arthropoda</taxon>
        <taxon>Hexapoda</taxon>
        <taxon>Insecta</taxon>
        <taxon>Pterygota</taxon>
        <taxon>Neoptera</taxon>
        <taxon>Endopterygota</taxon>
        <taxon>Hymenoptera</taxon>
        <taxon>Apocrita</taxon>
        <taxon>Proctotrupomorpha</taxon>
        <taxon>Chalcidoidea</taxon>
        <taxon>Aphelinidae</taxon>
        <taxon>Aphelininae</taxon>
        <taxon>Eretmocerus</taxon>
    </lineage>
</organism>
<proteinExistence type="predicted"/>
<keyword evidence="2" id="KW-1185">Reference proteome</keyword>
<protein>
    <submittedName>
        <fullName evidence="1">Uncharacterized protein</fullName>
    </submittedName>
</protein>
<evidence type="ECO:0000313" key="1">
    <source>
        <dbReference type="EMBL" id="KAJ8688650.1"/>
    </source>
</evidence>
<dbReference type="EMBL" id="CM056741">
    <property type="protein sequence ID" value="KAJ8688650.1"/>
    <property type="molecule type" value="Genomic_DNA"/>
</dbReference>